<keyword evidence="1 2" id="KW-0129">CBS domain</keyword>
<gene>
    <name evidence="4" type="ORF">FKY71_00225</name>
</gene>
<dbReference type="CDD" id="cd04623">
    <property type="entry name" value="CBS_pair_bac_euk"/>
    <property type="match status" value="1"/>
</dbReference>
<evidence type="ECO:0000313" key="5">
    <source>
        <dbReference type="Proteomes" id="UP000315400"/>
    </source>
</evidence>
<name>A0A540VWA4_9GAMM</name>
<evidence type="ECO:0000259" key="3">
    <source>
        <dbReference type="PROSITE" id="PS51371"/>
    </source>
</evidence>
<dbReference type="SUPFAM" id="SSF54631">
    <property type="entry name" value="CBS-domain pair"/>
    <property type="match status" value="1"/>
</dbReference>
<dbReference type="PANTHER" id="PTHR43080:SF2">
    <property type="entry name" value="CBS DOMAIN-CONTAINING PROTEIN"/>
    <property type="match status" value="1"/>
</dbReference>
<dbReference type="PROSITE" id="PS51371">
    <property type="entry name" value="CBS"/>
    <property type="match status" value="2"/>
</dbReference>
<dbReference type="InterPro" id="IPR046342">
    <property type="entry name" value="CBS_dom_sf"/>
</dbReference>
<proteinExistence type="predicted"/>
<reference evidence="4 5" key="1">
    <citation type="submission" date="2019-06" db="EMBL/GenBank/DDBJ databases">
        <title>Metagenome assembled Genome of Spiribacter salinus SL48-SHIP from the microbial mat of Salt Lake 48 (Novosibirsk region, Russia).</title>
        <authorList>
            <person name="Shipova A."/>
            <person name="Rozanov A.S."/>
            <person name="Bryanskaya A.V."/>
            <person name="Peltek S.E."/>
        </authorList>
    </citation>
    <scope>NUCLEOTIDE SEQUENCE [LARGE SCALE GENOMIC DNA]</scope>
    <source>
        <strain evidence="4">SL48-SHIP-2</strain>
    </source>
</reference>
<feature type="domain" description="CBS" evidence="3">
    <location>
        <begin position="78"/>
        <end position="133"/>
    </location>
</feature>
<feature type="domain" description="CBS" evidence="3">
    <location>
        <begin position="9"/>
        <end position="69"/>
    </location>
</feature>
<dbReference type="Proteomes" id="UP000315400">
    <property type="component" value="Unassembled WGS sequence"/>
</dbReference>
<sequence length="152" mass="16901">MRRTVKSLLGPRAGNLHVLGPDHTVREAVSLMNRKNIGAILVMNPDDELLGVFTERDVLRRVLEDRLDPDATALEAVMTREVFWIGPEGTVEDAMALVNEHNVRHLPVMDEAQVLGMISVRDLTAAVVENRELELADLTSYVHGSYGGHVQR</sequence>
<comment type="caution">
    <text evidence="4">The sequence shown here is derived from an EMBL/GenBank/DDBJ whole genome shotgun (WGS) entry which is preliminary data.</text>
</comment>
<dbReference type="InterPro" id="IPR044725">
    <property type="entry name" value="CBSX3_CBS_dom"/>
</dbReference>
<accession>A0A540VWA4</accession>
<dbReference type="EMBL" id="VIFK01000001">
    <property type="protein sequence ID" value="TQF01043.1"/>
    <property type="molecule type" value="Genomic_DNA"/>
</dbReference>
<evidence type="ECO:0000313" key="4">
    <source>
        <dbReference type="EMBL" id="TQF01043.1"/>
    </source>
</evidence>
<dbReference type="STRING" id="1260251.SPISAL_05975"/>
<evidence type="ECO:0000256" key="2">
    <source>
        <dbReference type="PROSITE-ProRule" id="PRU00703"/>
    </source>
</evidence>
<dbReference type="InterPro" id="IPR051257">
    <property type="entry name" value="Diverse_CBS-Domain"/>
</dbReference>
<dbReference type="Gene3D" id="3.10.580.10">
    <property type="entry name" value="CBS-domain"/>
    <property type="match status" value="1"/>
</dbReference>
<protein>
    <submittedName>
        <fullName evidence="4">CBS domain-containing protein</fullName>
    </submittedName>
</protein>
<dbReference type="PANTHER" id="PTHR43080">
    <property type="entry name" value="CBS DOMAIN-CONTAINING PROTEIN CBSX3, MITOCHONDRIAL"/>
    <property type="match status" value="1"/>
</dbReference>
<dbReference type="InterPro" id="IPR000644">
    <property type="entry name" value="CBS_dom"/>
</dbReference>
<dbReference type="SMART" id="SM00116">
    <property type="entry name" value="CBS"/>
    <property type="match status" value="2"/>
</dbReference>
<organism evidence="4 5">
    <name type="scientific">Spiribacter salinus</name>
    <dbReference type="NCBI Taxonomy" id="1335746"/>
    <lineage>
        <taxon>Bacteria</taxon>
        <taxon>Pseudomonadati</taxon>
        <taxon>Pseudomonadota</taxon>
        <taxon>Gammaproteobacteria</taxon>
        <taxon>Chromatiales</taxon>
        <taxon>Ectothiorhodospiraceae</taxon>
        <taxon>Spiribacter</taxon>
    </lineage>
</organism>
<dbReference type="AlphaFoldDB" id="A0A540VWA4"/>
<dbReference type="Pfam" id="PF00571">
    <property type="entry name" value="CBS"/>
    <property type="match status" value="2"/>
</dbReference>
<evidence type="ECO:0000256" key="1">
    <source>
        <dbReference type="ARBA" id="ARBA00023122"/>
    </source>
</evidence>